<feature type="transmembrane region" description="Helical" evidence="1">
    <location>
        <begin position="144"/>
        <end position="163"/>
    </location>
</feature>
<feature type="transmembrane region" description="Helical" evidence="1">
    <location>
        <begin position="117"/>
        <end position="137"/>
    </location>
</feature>
<keyword evidence="1" id="KW-0472">Membrane</keyword>
<evidence type="ECO:0008006" key="4">
    <source>
        <dbReference type="Google" id="ProtNLM"/>
    </source>
</evidence>
<comment type="caution">
    <text evidence="2">The sequence shown here is derived from an EMBL/GenBank/DDBJ whole genome shotgun (WGS) entry which is preliminary data.</text>
</comment>
<organism evidence="2 3">
    <name type="scientific">Nocardioides daeguensis</name>
    <dbReference type="NCBI Taxonomy" id="908359"/>
    <lineage>
        <taxon>Bacteria</taxon>
        <taxon>Bacillati</taxon>
        <taxon>Actinomycetota</taxon>
        <taxon>Actinomycetes</taxon>
        <taxon>Propionibacteriales</taxon>
        <taxon>Nocardioidaceae</taxon>
        <taxon>Nocardioides</taxon>
    </lineage>
</organism>
<keyword evidence="3" id="KW-1185">Reference proteome</keyword>
<keyword evidence="1" id="KW-1133">Transmembrane helix</keyword>
<feature type="transmembrane region" description="Helical" evidence="1">
    <location>
        <begin position="305"/>
        <end position="323"/>
    </location>
</feature>
<feature type="transmembrane region" description="Helical" evidence="1">
    <location>
        <begin position="329"/>
        <end position="347"/>
    </location>
</feature>
<dbReference type="Proteomes" id="UP001500301">
    <property type="component" value="Unassembled WGS sequence"/>
</dbReference>
<feature type="transmembrane region" description="Helical" evidence="1">
    <location>
        <begin position="12"/>
        <end position="31"/>
    </location>
</feature>
<feature type="transmembrane region" description="Helical" evidence="1">
    <location>
        <begin position="272"/>
        <end position="293"/>
    </location>
</feature>
<dbReference type="EMBL" id="BAABBB010000012">
    <property type="protein sequence ID" value="GAA3534412.1"/>
    <property type="molecule type" value="Genomic_DNA"/>
</dbReference>
<proteinExistence type="predicted"/>
<feature type="transmembrane region" description="Helical" evidence="1">
    <location>
        <begin position="354"/>
        <end position="373"/>
    </location>
</feature>
<feature type="transmembrane region" description="Helical" evidence="1">
    <location>
        <begin position="169"/>
        <end position="186"/>
    </location>
</feature>
<evidence type="ECO:0000313" key="3">
    <source>
        <dbReference type="Proteomes" id="UP001500301"/>
    </source>
</evidence>
<protein>
    <recommendedName>
        <fullName evidence="4">Glycosyltransferase RgtA/B/C/D-like domain-containing protein</fullName>
    </recommendedName>
</protein>
<feature type="transmembrane region" description="Helical" evidence="1">
    <location>
        <begin position="193"/>
        <end position="209"/>
    </location>
</feature>
<sequence length="498" mass="51588">MVQLPARVSRATYVAATITFVAWLPFLRRPLESDESGFLLLARQWDQGSSLYGDHWVDRPPLLIWIFRLAAHLGPIDLTAAGTVAPGVKLVGATASAAAVVLAGVLAARLAPGTGRWSTRIVPLLAAALLASPLLGMPAANGEVLAAPFVLLGVLCLVTAMASPAGRRGVVLAAGAGASGMAAALVKQNMVDVFVLALVLLPLSAGRVPQLGRRVLALGGGAAAVLAVVLASAARRGTSPAALWDAVVVFRIHAASVIGSEASPATEHRMTLVALAFVASGAAITLASTAFLAARRAIREGPRSAPLPLAALAMSAWEVLGVAGGGSYWLHYLTGLVPGVVLLSSLVRPRGRRLVLVDLCLAVTAVACLTAWVHTLATPIDDGLARDAEVADFLRAHADPGDGVVVAFGRPNIVAASGLDSPYAHLWSLPVRVRDPHLTELAAVLESPDAPRWVVVSGGSLASWGISSPPTQAYFVRNYREQARFGELRVWERVSAGG</sequence>
<dbReference type="RefSeq" id="WP_246592801.1">
    <property type="nucleotide sequence ID" value="NZ_BAABBB010000012.1"/>
</dbReference>
<name>A0ABP6VK03_9ACTN</name>
<reference evidence="3" key="1">
    <citation type="journal article" date="2019" name="Int. J. Syst. Evol. Microbiol.">
        <title>The Global Catalogue of Microorganisms (GCM) 10K type strain sequencing project: providing services to taxonomists for standard genome sequencing and annotation.</title>
        <authorList>
            <consortium name="The Broad Institute Genomics Platform"/>
            <consortium name="The Broad Institute Genome Sequencing Center for Infectious Disease"/>
            <person name="Wu L."/>
            <person name="Ma J."/>
        </authorList>
    </citation>
    <scope>NUCLEOTIDE SEQUENCE [LARGE SCALE GENOMIC DNA]</scope>
    <source>
        <strain evidence="3">JCM 17460</strain>
    </source>
</reference>
<feature type="transmembrane region" description="Helical" evidence="1">
    <location>
        <begin position="215"/>
        <end position="234"/>
    </location>
</feature>
<evidence type="ECO:0000256" key="1">
    <source>
        <dbReference type="SAM" id="Phobius"/>
    </source>
</evidence>
<feature type="transmembrane region" description="Helical" evidence="1">
    <location>
        <begin position="90"/>
        <end position="111"/>
    </location>
</feature>
<keyword evidence="1" id="KW-0812">Transmembrane</keyword>
<gene>
    <name evidence="2" type="ORF">GCM10022263_23090</name>
</gene>
<accession>A0ABP6VK03</accession>
<evidence type="ECO:0000313" key="2">
    <source>
        <dbReference type="EMBL" id="GAA3534412.1"/>
    </source>
</evidence>